<dbReference type="PANTHER" id="PTHR10871">
    <property type="entry name" value="30S RIBOSOMAL PROTEIN S13/40S RIBOSOMAL PROTEIN S18"/>
    <property type="match status" value="1"/>
</dbReference>
<dbReference type="FunFam" id="1.10.8.50:FF:000001">
    <property type="entry name" value="30S ribosomal protein S13"/>
    <property type="match status" value="1"/>
</dbReference>
<evidence type="ECO:0000256" key="4">
    <source>
        <dbReference type="ARBA" id="ARBA00022980"/>
    </source>
</evidence>
<comment type="subunit">
    <text evidence="7">Part of the 30S ribosomal subunit. Forms a loose heterodimer with protein S19. Forms two bridges to the 50S subunit in the 70S ribosome.</text>
</comment>
<keyword evidence="4 7" id="KW-0689">Ribosomal protein</keyword>
<accession>A0A2M6T0L7</accession>
<dbReference type="InterPro" id="IPR027437">
    <property type="entry name" value="Rbsml_uS13_C"/>
</dbReference>
<evidence type="ECO:0000313" key="10">
    <source>
        <dbReference type="EMBL" id="PIS38724.1"/>
    </source>
</evidence>
<dbReference type="EMBL" id="PEYE01000036">
    <property type="protein sequence ID" value="PIS38724.1"/>
    <property type="molecule type" value="Genomic_DNA"/>
</dbReference>
<dbReference type="HAMAP" id="MF_01315">
    <property type="entry name" value="Ribosomal_uS13"/>
    <property type="match status" value="1"/>
</dbReference>
<keyword evidence="2 7" id="KW-0699">rRNA-binding</keyword>
<evidence type="ECO:0000256" key="2">
    <source>
        <dbReference type="ARBA" id="ARBA00022730"/>
    </source>
</evidence>
<evidence type="ECO:0000256" key="5">
    <source>
        <dbReference type="ARBA" id="ARBA00023274"/>
    </source>
</evidence>
<dbReference type="SUPFAM" id="SSF46946">
    <property type="entry name" value="S13-like H2TH domain"/>
    <property type="match status" value="1"/>
</dbReference>
<sequence>MPRIAGINIPDHKRIEYALSYIHGIGLASAKKILKQAKIDTGRKAADLSVEEMNKLKEIIEKNHKIEGELRREVMMNIKRIKDIGCWRGLRHIKRLPVRGQRTRTNTRTARGNVRKTVGSGRKSAATATYSKR</sequence>
<dbReference type="AlphaFoldDB" id="A0A2M6T0L7"/>
<dbReference type="GO" id="GO:0019843">
    <property type="term" value="F:rRNA binding"/>
    <property type="evidence" value="ECO:0007669"/>
    <property type="project" value="UniProtKB-UniRule"/>
</dbReference>
<dbReference type="NCBIfam" id="TIGR03631">
    <property type="entry name" value="uS13_bact"/>
    <property type="match status" value="1"/>
</dbReference>
<keyword evidence="7" id="KW-0820">tRNA-binding</keyword>
<evidence type="ECO:0000313" key="11">
    <source>
        <dbReference type="Proteomes" id="UP000229390"/>
    </source>
</evidence>
<gene>
    <name evidence="7" type="primary">rpsM</name>
    <name evidence="10" type="ORF">COT34_02245</name>
</gene>
<dbReference type="Gene3D" id="1.10.8.50">
    <property type="match status" value="1"/>
</dbReference>
<dbReference type="GO" id="GO:0003735">
    <property type="term" value="F:structural constituent of ribosome"/>
    <property type="evidence" value="ECO:0007669"/>
    <property type="project" value="InterPro"/>
</dbReference>
<dbReference type="InterPro" id="IPR019980">
    <property type="entry name" value="Ribosomal_uS13_bac-type"/>
</dbReference>
<dbReference type="Gene3D" id="4.10.910.10">
    <property type="entry name" value="30s ribosomal protein s13, domain 2"/>
    <property type="match status" value="1"/>
</dbReference>
<proteinExistence type="inferred from homology"/>
<dbReference type="PANTHER" id="PTHR10871:SF1">
    <property type="entry name" value="SMALL RIBOSOMAL SUBUNIT PROTEIN US13M"/>
    <property type="match status" value="1"/>
</dbReference>
<evidence type="ECO:0000256" key="7">
    <source>
        <dbReference type="HAMAP-Rule" id="MF_01315"/>
    </source>
</evidence>
<dbReference type="GO" id="GO:0000049">
    <property type="term" value="F:tRNA binding"/>
    <property type="evidence" value="ECO:0007669"/>
    <property type="project" value="UniProtKB-UniRule"/>
</dbReference>
<evidence type="ECO:0000256" key="6">
    <source>
        <dbReference type="ARBA" id="ARBA00035166"/>
    </source>
</evidence>
<feature type="region of interest" description="Disordered" evidence="9">
    <location>
        <begin position="99"/>
        <end position="133"/>
    </location>
</feature>
<evidence type="ECO:0000256" key="1">
    <source>
        <dbReference type="ARBA" id="ARBA00008080"/>
    </source>
</evidence>
<dbReference type="Proteomes" id="UP000229390">
    <property type="component" value="Unassembled WGS sequence"/>
</dbReference>
<organism evidence="10 11">
    <name type="scientific">Candidatus Nealsonbacteria bacterium CG08_land_8_20_14_0_20_43_11</name>
    <dbReference type="NCBI Taxonomy" id="1974706"/>
    <lineage>
        <taxon>Bacteria</taxon>
        <taxon>Candidatus Nealsoniibacteriota</taxon>
    </lineage>
</organism>
<dbReference type="PIRSF" id="PIRSF002134">
    <property type="entry name" value="Ribosomal_S13"/>
    <property type="match status" value="1"/>
</dbReference>
<evidence type="ECO:0000256" key="8">
    <source>
        <dbReference type="RuleBase" id="RU003830"/>
    </source>
</evidence>
<keyword evidence="5 7" id="KW-0687">Ribonucleoprotein</keyword>
<comment type="function">
    <text evidence="7">Located at the top of the head of the 30S subunit, it contacts several helices of the 16S rRNA. In the 70S ribosome it contacts the 23S rRNA (bridge B1a) and protein L5 of the 50S subunit (bridge B1b), connecting the 2 subunits; these bridges are implicated in subunit movement. Contacts the tRNAs in the A and P-sites.</text>
</comment>
<keyword evidence="3 7" id="KW-0694">RNA-binding</keyword>
<dbReference type="Pfam" id="PF00416">
    <property type="entry name" value="Ribosomal_S13"/>
    <property type="match status" value="1"/>
</dbReference>
<comment type="caution">
    <text evidence="10">The sequence shown here is derived from an EMBL/GenBank/DDBJ whole genome shotgun (WGS) entry which is preliminary data.</text>
</comment>
<comment type="similarity">
    <text evidence="1 7 8">Belongs to the universal ribosomal protein uS13 family.</text>
</comment>
<dbReference type="InterPro" id="IPR010979">
    <property type="entry name" value="Ribosomal_uS13-like_H2TH"/>
</dbReference>
<evidence type="ECO:0000256" key="9">
    <source>
        <dbReference type="SAM" id="MobiDB-lite"/>
    </source>
</evidence>
<reference evidence="11" key="1">
    <citation type="submission" date="2017-09" db="EMBL/GenBank/DDBJ databases">
        <title>Depth-based differentiation of microbial function through sediment-hosted aquifers and enrichment of novel symbionts in the deep terrestrial subsurface.</title>
        <authorList>
            <person name="Probst A.J."/>
            <person name="Ladd B."/>
            <person name="Jarett J.K."/>
            <person name="Geller-Mcgrath D.E."/>
            <person name="Sieber C.M.K."/>
            <person name="Emerson J.B."/>
            <person name="Anantharaman K."/>
            <person name="Thomas B.C."/>
            <person name="Malmstrom R."/>
            <person name="Stieglmeier M."/>
            <person name="Klingl A."/>
            <person name="Woyke T."/>
            <person name="Ryan C.M."/>
            <person name="Banfield J.F."/>
        </authorList>
    </citation>
    <scope>NUCLEOTIDE SEQUENCE [LARGE SCALE GENOMIC DNA]</scope>
</reference>
<dbReference type="GO" id="GO:0015935">
    <property type="term" value="C:small ribosomal subunit"/>
    <property type="evidence" value="ECO:0007669"/>
    <property type="project" value="TreeGrafter"/>
</dbReference>
<name>A0A2M6T0L7_9BACT</name>
<evidence type="ECO:0000256" key="3">
    <source>
        <dbReference type="ARBA" id="ARBA00022884"/>
    </source>
</evidence>
<feature type="compositionally biased region" description="Low complexity" evidence="9">
    <location>
        <begin position="99"/>
        <end position="112"/>
    </location>
</feature>
<dbReference type="GO" id="GO:0005829">
    <property type="term" value="C:cytosol"/>
    <property type="evidence" value="ECO:0007669"/>
    <property type="project" value="TreeGrafter"/>
</dbReference>
<dbReference type="GO" id="GO:0006412">
    <property type="term" value="P:translation"/>
    <property type="evidence" value="ECO:0007669"/>
    <property type="project" value="UniProtKB-UniRule"/>
</dbReference>
<protein>
    <recommendedName>
        <fullName evidence="6 7">Small ribosomal subunit protein uS13</fullName>
    </recommendedName>
</protein>
<dbReference type="PROSITE" id="PS50159">
    <property type="entry name" value="RIBOSOMAL_S13_2"/>
    <property type="match status" value="1"/>
</dbReference>
<dbReference type="InterPro" id="IPR001892">
    <property type="entry name" value="Ribosomal_uS13"/>
</dbReference>